<evidence type="ECO:0000313" key="4">
    <source>
        <dbReference type="Proteomes" id="UP000034316"/>
    </source>
</evidence>
<dbReference type="AlphaFoldDB" id="A0A0G0D6I4"/>
<gene>
    <name evidence="3" type="ORF">UR93_C0006G0006</name>
</gene>
<comment type="caution">
    <text evidence="3">The sequence shown here is derived from an EMBL/GenBank/DDBJ whole genome shotgun (WGS) entry which is preliminary data.</text>
</comment>
<dbReference type="InterPro" id="IPR029044">
    <property type="entry name" value="Nucleotide-diphossugar_trans"/>
</dbReference>
<dbReference type="GO" id="GO:0016740">
    <property type="term" value="F:transferase activity"/>
    <property type="evidence" value="ECO:0007669"/>
    <property type="project" value="UniProtKB-KW"/>
</dbReference>
<evidence type="ECO:0000313" key="3">
    <source>
        <dbReference type="EMBL" id="KKP88873.1"/>
    </source>
</evidence>
<dbReference type="SUPFAM" id="SSF53448">
    <property type="entry name" value="Nucleotide-diphospho-sugar transferases"/>
    <property type="match status" value="1"/>
</dbReference>
<feature type="transmembrane region" description="Helical" evidence="1">
    <location>
        <begin position="229"/>
        <end position="248"/>
    </location>
</feature>
<dbReference type="InterPro" id="IPR001173">
    <property type="entry name" value="Glyco_trans_2-like"/>
</dbReference>
<evidence type="ECO:0000256" key="1">
    <source>
        <dbReference type="SAM" id="Phobius"/>
    </source>
</evidence>
<dbReference type="CDD" id="cd02511">
    <property type="entry name" value="Beta4Glucosyltransferase"/>
    <property type="match status" value="1"/>
</dbReference>
<keyword evidence="3" id="KW-0808">Transferase</keyword>
<dbReference type="Gene3D" id="3.90.550.10">
    <property type="entry name" value="Spore Coat Polysaccharide Biosynthesis Protein SpsA, Chain A"/>
    <property type="match status" value="1"/>
</dbReference>
<dbReference type="Pfam" id="PF00535">
    <property type="entry name" value="Glycos_transf_2"/>
    <property type="match status" value="1"/>
</dbReference>
<dbReference type="Proteomes" id="UP000034316">
    <property type="component" value="Unassembled WGS sequence"/>
</dbReference>
<reference evidence="3 4" key="1">
    <citation type="journal article" date="2015" name="Nature">
        <title>rRNA introns, odd ribosomes, and small enigmatic genomes across a large radiation of phyla.</title>
        <authorList>
            <person name="Brown C.T."/>
            <person name="Hug L.A."/>
            <person name="Thomas B.C."/>
            <person name="Sharon I."/>
            <person name="Castelle C.J."/>
            <person name="Singh A."/>
            <person name="Wilkins M.J."/>
            <person name="Williams K.H."/>
            <person name="Banfield J.F."/>
        </authorList>
    </citation>
    <scope>NUCLEOTIDE SEQUENCE [LARGE SCALE GENOMIC DNA]</scope>
</reference>
<dbReference type="STRING" id="1618333.UR93_C0006G0006"/>
<sequence length="298" mass="36300">MNLSITAIVLTKNEEIHIKRFINKVSGIAEKIFIIDSFSTDDTLKIAKKYKKVEIFQHRFENYAKQLNWALKNCPIKTEWVLRLDTDEYLENNLIKYLENNLPKINQDVSGIYFRRKVIFRNQWIHFGGFYPTWLLRLFRYQKAVCETRHMDEHIKLLAGNSIRIKKDIVDHNLNSLSFWTLKHDWYATREAVDYLLNLKKPEPTKYSNSYQDQKRRWLKNRLYNQAPLFLRVYFYYFYRYIILLGFLDGLAGLQFHFLQCFWYRFLVDSKIYEIKIYQKKYRVGLIKAVKNLYNYQI</sequence>
<dbReference type="PANTHER" id="PTHR43630:SF2">
    <property type="entry name" value="GLYCOSYLTRANSFERASE"/>
    <property type="match status" value="1"/>
</dbReference>
<name>A0A0G0D6I4_9BACT</name>
<protein>
    <submittedName>
        <fullName evidence="3">Family 2 glycosyl transferase</fullName>
    </submittedName>
</protein>
<dbReference type="PATRIC" id="fig|1618333.3.peg.242"/>
<keyword evidence="1" id="KW-0812">Transmembrane</keyword>
<keyword evidence="1" id="KW-1133">Transmembrane helix</keyword>
<feature type="domain" description="Glycosyltransferase 2-like" evidence="2">
    <location>
        <begin position="7"/>
        <end position="124"/>
    </location>
</feature>
<evidence type="ECO:0000259" key="2">
    <source>
        <dbReference type="Pfam" id="PF00535"/>
    </source>
</evidence>
<accession>A0A0G0D6I4</accession>
<dbReference type="EMBL" id="LBRB01000006">
    <property type="protein sequence ID" value="KKP88873.1"/>
    <property type="molecule type" value="Genomic_DNA"/>
</dbReference>
<proteinExistence type="predicted"/>
<dbReference type="PANTHER" id="PTHR43630">
    <property type="entry name" value="POLY-BETA-1,6-N-ACETYL-D-GLUCOSAMINE SYNTHASE"/>
    <property type="match status" value="1"/>
</dbReference>
<organism evidence="3 4">
    <name type="scientific">Berkelbacteria bacterium GW2011_GWA2_35_9</name>
    <dbReference type="NCBI Taxonomy" id="1618333"/>
    <lineage>
        <taxon>Bacteria</taxon>
        <taxon>Candidatus Berkelbacteria</taxon>
    </lineage>
</organism>
<keyword evidence="1" id="KW-0472">Membrane</keyword>